<dbReference type="InterPro" id="IPR000477">
    <property type="entry name" value="RT_dom"/>
</dbReference>
<dbReference type="PANTHER" id="PTHR33332">
    <property type="entry name" value="REVERSE TRANSCRIPTASE DOMAIN-CONTAINING PROTEIN"/>
    <property type="match status" value="1"/>
</dbReference>
<dbReference type="CDD" id="cd01650">
    <property type="entry name" value="RT_nLTR_like"/>
    <property type="match status" value="1"/>
</dbReference>
<dbReference type="GeneTree" id="ENSGT01140000282554"/>
<keyword evidence="3" id="KW-1185">Reference proteome</keyword>
<protein>
    <recommendedName>
        <fullName evidence="1">Reverse transcriptase domain-containing protein</fullName>
    </recommendedName>
</protein>
<dbReference type="PROSITE" id="PS50878">
    <property type="entry name" value="RT_POL"/>
    <property type="match status" value="1"/>
</dbReference>
<name>A0AAQ6IDF3_ANATE</name>
<evidence type="ECO:0000313" key="3">
    <source>
        <dbReference type="Proteomes" id="UP000265040"/>
    </source>
</evidence>
<evidence type="ECO:0000259" key="1">
    <source>
        <dbReference type="PROSITE" id="PS50878"/>
    </source>
</evidence>
<dbReference type="AlphaFoldDB" id="A0AAQ6IDF3"/>
<sequence>MSILDSLGVDQCVVGPTHKAGHTLDLIISFGLSIRNLLTLPLSEVISDHYLVSTTVCHINNVYSAPRYRIKRTFTSTTAQSFISNLPELSTLIGSPSDTTELDQATEYLESSLRYTLDNVAPVKRKVIRDKKLAPWYNDDTRVLKQTTRKLERKWRQTKLLVFQIAWKESILNYKKALSAARSTYLSTLIENNKNNPRFLFNTVAKLTRKKTTADISITTLCSSEDFMNFFNNKIVNIRQKIQALKPDNLVDAGDELTLADQYLDYFTPLEENELISLISSAKSSTCTLDPIPTHFLKQIVPEIIEPLLTIINSSLSCGYVPKCFKLAVIKPLIKKPDLDPCQLSNYRPISNLPFISKILEKIVAGQLSSYLHRNNIHELYQSGFRPHHSTETALVKVVNDLLLASDQGSVSMLVLLDLSAAFDTIDHSILLHRLENVVGIRGTALSWLRSYLTDRYQYVDLNGDYSTCSPVEFGVPQGSVLGPLLFSLYMLPLGNIIRKHGINFHCYADDTQLYVSSKPDEIKQLNKVEQCVKDIRDWMLINFLLLNPDKTEVLVIGSSAARSKMLDHTVTLDGLSVTSSATVKDLGVILDSSLSFEAHVDNITRTAFFHLRNIAKIRNILSLNDAEKLVHAFITSRLVYCNALLSGCSTRCINKLQLVQNAAARVLTRTRRYEHITPILSTLHWLPVKFRIDFKILLLTFKALNGLAPHYLNELLVSYDPPRLLRSKDAGCLSVPRILKTTAGGRAFSYKAPKLWNSLPNSVRDSDTVSVFKSRLKTYLFSQAFE</sequence>
<dbReference type="Ensembl" id="ENSATET00000079502.1">
    <property type="protein sequence ID" value="ENSATEP00000076729.1"/>
    <property type="gene ID" value="ENSATEG00000030851.1"/>
</dbReference>
<dbReference type="Ensembl" id="ENSATET00000078197.1">
    <property type="protein sequence ID" value="ENSATEP00000072671.1"/>
    <property type="gene ID" value="ENSATEG00000030851.1"/>
</dbReference>
<dbReference type="Pfam" id="PF00078">
    <property type="entry name" value="RVT_1"/>
    <property type="match status" value="1"/>
</dbReference>
<organism evidence="2 3">
    <name type="scientific">Anabas testudineus</name>
    <name type="common">Climbing perch</name>
    <name type="synonym">Anthias testudineus</name>
    <dbReference type="NCBI Taxonomy" id="64144"/>
    <lineage>
        <taxon>Eukaryota</taxon>
        <taxon>Metazoa</taxon>
        <taxon>Chordata</taxon>
        <taxon>Craniata</taxon>
        <taxon>Vertebrata</taxon>
        <taxon>Euteleostomi</taxon>
        <taxon>Actinopterygii</taxon>
        <taxon>Neopterygii</taxon>
        <taxon>Teleostei</taxon>
        <taxon>Neoteleostei</taxon>
        <taxon>Acanthomorphata</taxon>
        <taxon>Anabantaria</taxon>
        <taxon>Anabantiformes</taxon>
        <taxon>Anabantoidei</taxon>
        <taxon>Anabantidae</taxon>
        <taxon>Anabas</taxon>
    </lineage>
</organism>
<dbReference type="Proteomes" id="UP000265040">
    <property type="component" value="Chromosome 17"/>
</dbReference>
<feature type="domain" description="Reverse transcriptase" evidence="1">
    <location>
        <begin position="314"/>
        <end position="578"/>
    </location>
</feature>
<dbReference type="SUPFAM" id="SSF56672">
    <property type="entry name" value="DNA/RNA polymerases"/>
    <property type="match status" value="1"/>
</dbReference>
<proteinExistence type="predicted"/>
<dbReference type="InterPro" id="IPR043502">
    <property type="entry name" value="DNA/RNA_pol_sf"/>
</dbReference>
<accession>A0AAQ6IDF3</accession>
<evidence type="ECO:0000313" key="2">
    <source>
        <dbReference type="Ensembl" id="ENSATEP00000072671.1"/>
    </source>
</evidence>
<reference evidence="2 3" key="1">
    <citation type="submission" date="2021-04" db="EMBL/GenBank/DDBJ databases">
        <authorList>
            <consortium name="Wellcome Sanger Institute Data Sharing"/>
        </authorList>
    </citation>
    <scope>NUCLEOTIDE SEQUENCE [LARGE SCALE GENOMIC DNA]</scope>
</reference>
<reference evidence="2" key="2">
    <citation type="submission" date="2025-05" db="UniProtKB">
        <authorList>
            <consortium name="Ensembl"/>
        </authorList>
    </citation>
    <scope>IDENTIFICATION</scope>
</reference>